<keyword evidence="2" id="KW-0934">Plastid</keyword>
<evidence type="ECO:0000256" key="1">
    <source>
        <dbReference type="SAM" id="Phobius"/>
    </source>
</evidence>
<keyword evidence="1" id="KW-0812">Transmembrane</keyword>
<name>A0A2H4ZNE1_9EUKA</name>
<accession>A0A2H4ZNE1</accession>
<dbReference type="EMBL" id="MG264610">
    <property type="protein sequence ID" value="AUG32052.1"/>
    <property type="molecule type" value="Genomic_DNA"/>
</dbReference>
<dbReference type="AlphaFoldDB" id="A0A2H4ZNE1"/>
<reference evidence="2" key="1">
    <citation type="submission" date="2017-10" db="EMBL/GenBank/DDBJ databases">
        <title>Paulinella longichromatophora chromatophore genome.</title>
        <authorList>
            <person name="Lhee D."/>
            <person name="Yoon H.S."/>
        </authorList>
    </citation>
    <scope>NUCLEOTIDE SEQUENCE</scope>
</reference>
<evidence type="ECO:0000313" key="2">
    <source>
        <dbReference type="EMBL" id="AUG32052.1"/>
    </source>
</evidence>
<organism evidence="2">
    <name type="scientific">Paulinella longichromatophora</name>
    <dbReference type="NCBI Taxonomy" id="1708747"/>
    <lineage>
        <taxon>Eukaryota</taxon>
        <taxon>Sar</taxon>
        <taxon>Rhizaria</taxon>
        <taxon>Cercozoa</taxon>
        <taxon>Imbricatea</taxon>
        <taxon>Silicofilosea</taxon>
        <taxon>Euglyphida</taxon>
        <taxon>Paulinellidae</taxon>
        <taxon>Paulinella</taxon>
    </lineage>
</organism>
<sequence>MMLKSWSKRLKLGLDRIMITNIFILVAGSLYFVVAVILHFQHIEFLLDLFQRFWEPLFMPSLNLLLLGIISNLILNKTNSLHEKMQ</sequence>
<keyword evidence="1" id="KW-0472">Membrane</keyword>
<keyword evidence="1" id="KW-1133">Transmembrane helix</keyword>
<gene>
    <name evidence="2" type="ORF">PLO_037</name>
</gene>
<proteinExistence type="predicted"/>
<feature type="transmembrane region" description="Helical" evidence="1">
    <location>
        <begin position="53"/>
        <end position="75"/>
    </location>
</feature>
<protein>
    <submittedName>
        <fullName evidence="2">Uncharacterized protein</fullName>
    </submittedName>
</protein>
<geneLocation type="plastid" evidence="2"/>
<feature type="transmembrane region" description="Helical" evidence="1">
    <location>
        <begin position="21"/>
        <end position="41"/>
    </location>
</feature>